<dbReference type="AlphaFoldDB" id="A0A427ABN0"/>
<evidence type="ECO:0000313" key="2">
    <source>
        <dbReference type="Proteomes" id="UP000287651"/>
    </source>
</evidence>
<name>A0A427ABN0_ENSVE</name>
<dbReference type="EMBL" id="AMZH03003032">
    <property type="protein sequence ID" value="RRT73644.1"/>
    <property type="molecule type" value="Genomic_DNA"/>
</dbReference>
<organism evidence="1 2">
    <name type="scientific">Ensete ventricosum</name>
    <name type="common">Abyssinian banana</name>
    <name type="synonym">Musa ensete</name>
    <dbReference type="NCBI Taxonomy" id="4639"/>
    <lineage>
        <taxon>Eukaryota</taxon>
        <taxon>Viridiplantae</taxon>
        <taxon>Streptophyta</taxon>
        <taxon>Embryophyta</taxon>
        <taxon>Tracheophyta</taxon>
        <taxon>Spermatophyta</taxon>
        <taxon>Magnoliopsida</taxon>
        <taxon>Liliopsida</taxon>
        <taxon>Zingiberales</taxon>
        <taxon>Musaceae</taxon>
        <taxon>Ensete</taxon>
    </lineage>
</organism>
<proteinExistence type="predicted"/>
<comment type="caution">
    <text evidence="1">The sequence shown here is derived from an EMBL/GenBank/DDBJ whole genome shotgun (WGS) entry which is preliminary data.</text>
</comment>
<reference evidence="1 2" key="1">
    <citation type="journal article" date="2014" name="Agronomy (Basel)">
        <title>A Draft Genome Sequence for Ensete ventricosum, the Drought-Tolerant Tree Against Hunger.</title>
        <authorList>
            <person name="Harrison J."/>
            <person name="Moore K.A."/>
            <person name="Paszkiewicz K."/>
            <person name="Jones T."/>
            <person name="Grant M."/>
            <person name="Ambacheew D."/>
            <person name="Muzemil S."/>
            <person name="Studholme D.J."/>
        </authorList>
    </citation>
    <scope>NUCLEOTIDE SEQUENCE [LARGE SCALE GENOMIC DNA]</scope>
</reference>
<accession>A0A427ABN0</accession>
<gene>
    <name evidence="1" type="ORF">B296_00017010</name>
</gene>
<dbReference type="Proteomes" id="UP000287651">
    <property type="component" value="Unassembled WGS sequence"/>
</dbReference>
<evidence type="ECO:0000313" key="1">
    <source>
        <dbReference type="EMBL" id="RRT73644.1"/>
    </source>
</evidence>
<protein>
    <submittedName>
        <fullName evidence="1">Uncharacterized protein</fullName>
    </submittedName>
</protein>
<sequence>MDVMDATLTTRHPQHLRLLPMEISIKVLVLALVGGGTDADRSHCLLVGVPVMWNSLQLSAAGCRRKKRRSSNLDQLHLHLTPCRPTRRSVHRKATIHCGPAANAWLSDEAADASKP</sequence>